<feature type="repeat" description="NHL" evidence="2">
    <location>
        <begin position="1"/>
        <end position="41"/>
    </location>
</feature>
<dbReference type="AlphaFoldDB" id="A0AAV7KCI6"/>
<reference evidence="3 4" key="1">
    <citation type="journal article" date="2023" name="BMC Biol.">
        <title>The compact genome of the sponge Oopsacas minuta (Hexactinellida) is lacking key metazoan core genes.</title>
        <authorList>
            <person name="Santini S."/>
            <person name="Schenkelaars Q."/>
            <person name="Jourda C."/>
            <person name="Duchesne M."/>
            <person name="Belahbib H."/>
            <person name="Rocher C."/>
            <person name="Selva M."/>
            <person name="Riesgo A."/>
            <person name="Vervoort M."/>
            <person name="Leys S.P."/>
            <person name="Kodjabachian L."/>
            <person name="Le Bivic A."/>
            <person name="Borchiellini C."/>
            <person name="Claverie J.M."/>
            <person name="Renard E."/>
        </authorList>
    </citation>
    <scope>NUCLEOTIDE SEQUENCE [LARGE SCALE GENOMIC DNA]</scope>
    <source>
        <strain evidence="3">SPO-2</strain>
    </source>
</reference>
<dbReference type="PANTHER" id="PTHR24104:SF25">
    <property type="entry name" value="PROTEIN LIN-41"/>
    <property type="match status" value="1"/>
</dbReference>
<dbReference type="Gene3D" id="2.120.10.30">
    <property type="entry name" value="TolB, C-terminal domain"/>
    <property type="match status" value="1"/>
</dbReference>
<gene>
    <name evidence="3" type="ORF">LOD99_10914</name>
</gene>
<sequence length="171" mass="19111">MKKIKSVKGGVSVPLGLTADTNGEVLVADNKDNIIVVFSSDLEYIKEIGNSKLRHPRDVKINNNKIFVADKNEINNIHIFSKSGDLLKSFIKLEHGVGSIFMCFDINNNIIISDYFGKLINKFTKDGQLIHKIKCNNPTGIVVNDNFDIISASSDDDVINIYYHSSLFLYS</sequence>
<dbReference type="PROSITE" id="PS51125">
    <property type="entry name" value="NHL"/>
    <property type="match status" value="1"/>
</dbReference>
<dbReference type="InterPro" id="IPR011042">
    <property type="entry name" value="6-blade_b-propeller_TolB-like"/>
</dbReference>
<dbReference type="InterPro" id="IPR001258">
    <property type="entry name" value="NHL_repeat"/>
</dbReference>
<dbReference type="SUPFAM" id="SSF63825">
    <property type="entry name" value="YWTD domain"/>
    <property type="match status" value="1"/>
</dbReference>
<protein>
    <submittedName>
        <fullName evidence="3">Tripartite motif-containing protein 2-like</fullName>
    </submittedName>
</protein>
<dbReference type="PANTHER" id="PTHR24104">
    <property type="entry name" value="E3 UBIQUITIN-PROTEIN LIGASE NHLRC1-RELATED"/>
    <property type="match status" value="1"/>
</dbReference>
<dbReference type="EMBL" id="JAKMXF010000074">
    <property type="protein sequence ID" value="KAI6658887.1"/>
    <property type="molecule type" value="Genomic_DNA"/>
</dbReference>
<dbReference type="GO" id="GO:0008270">
    <property type="term" value="F:zinc ion binding"/>
    <property type="evidence" value="ECO:0007669"/>
    <property type="project" value="UniProtKB-KW"/>
</dbReference>
<dbReference type="GO" id="GO:0061630">
    <property type="term" value="F:ubiquitin protein ligase activity"/>
    <property type="evidence" value="ECO:0007669"/>
    <property type="project" value="TreeGrafter"/>
</dbReference>
<evidence type="ECO:0000313" key="3">
    <source>
        <dbReference type="EMBL" id="KAI6658887.1"/>
    </source>
</evidence>
<dbReference type="GO" id="GO:0000209">
    <property type="term" value="P:protein polyubiquitination"/>
    <property type="evidence" value="ECO:0007669"/>
    <property type="project" value="TreeGrafter"/>
</dbReference>
<dbReference type="Proteomes" id="UP001165289">
    <property type="component" value="Unassembled WGS sequence"/>
</dbReference>
<proteinExistence type="predicted"/>
<evidence type="ECO:0000256" key="1">
    <source>
        <dbReference type="ARBA" id="ARBA00022737"/>
    </source>
</evidence>
<accession>A0AAV7KCI6</accession>
<name>A0AAV7KCI6_9METZ</name>
<keyword evidence="1" id="KW-0677">Repeat</keyword>
<comment type="caution">
    <text evidence="3">The sequence shown here is derived from an EMBL/GenBank/DDBJ whole genome shotgun (WGS) entry which is preliminary data.</text>
</comment>
<evidence type="ECO:0000256" key="2">
    <source>
        <dbReference type="PROSITE-ProRule" id="PRU00504"/>
    </source>
</evidence>
<keyword evidence="4" id="KW-1185">Reference proteome</keyword>
<organism evidence="3 4">
    <name type="scientific">Oopsacas minuta</name>
    <dbReference type="NCBI Taxonomy" id="111878"/>
    <lineage>
        <taxon>Eukaryota</taxon>
        <taxon>Metazoa</taxon>
        <taxon>Porifera</taxon>
        <taxon>Hexactinellida</taxon>
        <taxon>Hexasterophora</taxon>
        <taxon>Lyssacinosida</taxon>
        <taxon>Leucopsacidae</taxon>
        <taxon>Oopsacas</taxon>
    </lineage>
</organism>
<dbReference type="InterPro" id="IPR050952">
    <property type="entry name" value="TRIM-NHL_E3_ligases"/>
</dbReference>
<dbReference type="GO" id="GO:0043161">
    <property type="term" value="P:proteasome-mediated ubiquitin-dependent protein catabolic process"/>
    <property type="evidence" value="ECO:0007669"/>
    <property type="project" value="TreeGrafter"/>
</dbReference>
<evidence type="ECO:0000313" key="4">
    <source>
        <dbReference type="Proteomes" id="UP001165289"/>
    </source>
</evidence>